<dbReference type="GO" id="GO:0004673">
    <property type="term" value="F:protein histidine kinase activity"/>
    <property type="evidence" value="ECO:0007669"/>
    <property type="project" value="UniProtKB-EC"/>
</dbReference>
<evidence type="ECO:0000256" key="4">
    <source>
        <dbReference type="ARBA" id="ARBA00022553"/>
    </source>
</evidence>
<evidence type="ECO:0000256" key="5">
    <source>
        <dbReference type="ARBA" id="ARBA00022679"/>
    </source>
</evidence>
<comment type="subcellular location">
    <subcellularLocation>
        <location evidence="2">Membrane</location>
    </subcellularLocation>
</comment>
<dbReference type="PANTHER" id="PTHR45436:SF5">
    <property type="entry name" value="SENSOR HISTIDINE KINASE TRCS"/>
    <property type="match status" value="1"/>
</dbReference>
<dbReference type="SUPFAM" id="SSF55874">
    <property type="entry name" value="ATPase domain of HSP90 chaperone/DNA topoisomerase II/histidine kinase"/>
    <property type="match status" value="1"/>
</dbReference>
<dbReference type="InterPro" id="IPR050428">
    <property type="entry name" value="TCS_sensor_his_kinase"/>
</dbReference>
<feature type="transmembrane region" description="Helical" evidence="10">
    <location>
        <begin position="166"/>
        <end position="189"/>
    </location>
</feature>
<evidence type="ECO:0000256" key="7">
    <source>
        <dbReference type="ARBA" id="ARBA00022777"/>
    </source>
</evidence>
<keyword evidence="7 12" id="KW-0418">Kinase</keyword>
<comment type="catalytic activity">
    <reaction evidence="1">
        <text>ATP + protein L-histidine = ADP + protein N-phospho-L-histidine.</text>
        <dbReference type="EC" id="2.7.13.3"/>
    </reaction>
</comment>
<evidence type="ECO:0000313" key="13">
    <source>
        <dbReference type="Proteomes" id="UP000184066"/>
    </source>
</evidence>
<proteinExistence type="predicted"/>
<dbReference type="InterPro" id="IPR003594">
    <property type="entry name" value="HATPase_dom"/>
</dbReference>
<dbReference type="InterPro" id="IPR036890">
    <property type="entry name" value="HATPase_C_sf"/>
</dbReference>
<dbReference type="PROSITE" id="PS50109">
    <property type="entry name" value="HIS_KIN"/>
    <property type="match status" value="1"/>
</dbReference>
<keyword evidence="4" id="KW-0597">Phosphoprotein</keyword>
<dbReference type="InterPro" id="IPR004358">
    <property type="entry name" value="Sig_transdc_His_kin-like_C"/>
</dbReference>
<evidence type="ECO:0000256" key="9">
    <source>
        <dbReference type="ARBA" id="ARBA00023136"/>
    </source>
</evidence>
<evidence type="ECO:0000256" key="2">
    <source>
        <dbReference type="ARBA" id="ARBA00004370"/>
    </source>
</evidence>
<dbReference type="RefSeq" id="WP_072748116.1">
    <property type="nucleotide sequence ID" value="NZ_FOHL01000001.1"/>
</dbReference>
<dbReference type="PANTHER" id="PTHR45436">
    <property type="entry name" value="SENSOR HISTIDINE KINASE YKOH"/>
    <property type="match status" value="1"/>
</dbReference>
<name>A0A1M7TUH0_9RHOB</name>
<evidence type="ECO:0000256" key="3">
    <source>
        <dbReference type="ARBA" id="ARBA00012438"/>
    </source>
</evidence>
<keyword evidence="13" id="KW-1185">Reference proteome</keyword>
<dbReference type="AlphaFoldDB" id="A0A1M7TUH0"/>
<keyword evidence="6 10" id="KW-0812">Transmembrane</keyword>
<keyword evidence="5" id="KW-0808">Transferase</keyword>
<dbReference type="SMART" id="SM00387">
    <property type="entry name" value="HATPase_c"/>
    <property type="match status" value="1"/>
</dbReference>
<evidence type="ECO:0000256" key="8">
    <source>
        <dbReference type="ARBA" id="ARBA00022989"/>
    </source>
</evidence>
<organism evidence="12 13">
    <name type="scientific">Oceanicella actignis</name>
    <dbReference type="NCBI Taxonomy" id="1189325"/>
    <lineage>
        <taxon>Bacteria</taxon>
        <taxon>Pseudomonadati</taxon>
        <taxon>Pseudomonadota</taxon>
        <taxon>Alphaproteobacteria</taxon>
        <taxon>Rhodobacterales</taxon>
        <taxon>Paracoccaceae</taxon>
        <taxon>Oceanicella</taxon>
    </lineage>
</organism>
<dbReference type="GO" id="GO:0005886">
    <property type="term" value="C:plasma membrane"/>
    <property type="evidence" value="ECO:0007669"/>
    <property type="project" value="TreeGrafter"/>
</dbReference>
<dbReference type="EMBL" id="FRDL01000010">
    <property type="protein sequence ID" value="SHN74350.1"/>
    <property type="molecule type" value="Genomic_DNA"/>
</dbReference>
<accession>A0A1M7TUH0</accession>
<keyword evidence="8 10" id="KW-1133">Transmembrane helix</keyword>
<gene>
    <name evidence="12" type="ORF">SAMN05216200_11039</name>
</gene>
<sequence>MNLSLRARAVLGGFVWIMFAVGLSGYVLLSAFDEIARRAFDNKLSARLDQMETLIRSGALDPERAPADGRTGALGPSRPTDFWQIEAPDGRVFRSPNLGEERLPDPDGARNAYFARAPSGLVIKIMARDVAVDAGAARGGAGSWRILAGEALATLSRDQLEFRRSLFGALIGLGASLILAGAAQTGLALRPLATLRAAFWDYRQGEADRIVGNYPADIEPLVEDLNELLERNAQIISRARRQAADLAHALKTPAAILRNEIDAMDPPSPVMRDALDRIESLMARYTARARLAGANAPGASAELAPLAQGLGRVMARVHADKEVALSIEIPRGLRVRAEKEDVEELLGNLLDNAFKWADGRVRVRASPRERMIALTVEDDGPGIPPEQREAALRAGGRLDQSTPGTGLGLAIASDILEAYGGDLVLDRSEDLGGLAVRITLPRAKG</sequence>
<dbReference type="PRINTS" id="PR00344">
    <property type="entry name" value="BCTRLSENSOR"/>
</dbReference>
<protein>
    <recommendedName>
        <fullName evidence="3">histidine kinase</fullName>
        <ecNumber evidence="3">2.7.13.3</ecNumber>
    </recommendedName>
</protein>
<dbReference type="OrthoDB" id="9815202at2"/>
<dbReference type="InterPro" id="IPR005467">
    <property type="entry name" value="His_kinase_dom"/>
</dbReference>
<evidence type="ECO:0000256" key="10">
    <source>
        <dbReference type="SAM" id="Phobius"/>
    </source>
</evidence>
<evidence type="ECO:0000259" key="11">
    <source>
        <dbReference type="PROSITE" id="PS50109"/>
    </source>
</evidence>
<feature type="domain" description="Histidine kinase" evidence="11">
    <location>
        <begin position="245"/>
        <end position="444"/>
    </location>
</feature>
<dbReference type="Proteomes" id="UP000184066">
    <property type="component" value="Unassembled WGS sequence"/>
</dbReference>
<dbReference type="GO" id="GO:0000160">
    <property type="term" value="P:phosphorelay signal transduction system"/>
    <property type="evidence" value="ECO:0007669"/>
    <property type="project" value="TreeGrafter"/>
</dbReference>
<dbReference type="EC" id="2.7.13.3" evidence="3"/>
<evidence type="ECO:0000256" key="6">
    <source>
        <dbReference type="ARBA" id="ARBA00022692"/>
    </source>
</evidence>
<evidence type="ECO:0000313" key="12">
    <source>
        <dbReference type="EMBL" id="SHN74350.1"/>
    </source>
</evidence>
<keyword evidence="9 10" id="KW-0472">Membrane</keyword>
<dbReference type="Pfam" id="PF02518">
    <property type="entry name" value="HATPase_c"/>
    <property type="match status" value="1"/>
</dbReference>
<feature type="transmembrane region" description="Helical" evidence="10">
    <location>
        <begin position="6"/>
        <end position="29"/>
    </location>
</feature>
<dbReference type="Gene3D" id="3.30.565.10">
    <property type="entry name" value="Histidine kinase-like ATPase, C-terminal domain"/>
    <property type="match status" value="1"/>
</dbReference>
<evidence type="ECO:0000256" key="1">
    <source>
        <dbReference type="ARBA" id="ARBA00000085"/>
    </source>
</evidence>
<reference evidence="12 13" key="1">
    <citation type="submission" date="2016-12" db="EMBL/GenBank/DDBJ databases">
        <authorList>
            <person name="Song W.-J."/>
            <person name="Kurnit D.M."/>
        </authorList>
    </citation>
    <scope>NUCLEOTIDE SEQUENCE [LARGE SCALE GENOMIC DNA]</scope>
    <source>
        <strain evidence="12 13">CGMCC 1.10808</strain>
    </source>
</reference>
<dbReference type="STRING" id="1189325.SAMN04488119_101459"/>